<feature type="chain" id="PRO_5002243458" description="VWFA domain-containing protein" evidence="1">
    <location>
        <begin position="24"/>
        <end position="469"/>
    </location>
</feature>
<name>A0A0D2HP33_9BACT</name>
<feature type="domain" description="VWFA" evidence="2">
    <location>
        <begin position="29"/>
        <end position="213"/>
    </location>
</feature>
<dbReference type="Gene3D" id="3.40.50.410">
    <property type="entry name" value="von Willebrand factor, type A domain"/>
    <property type="match status" value="2"/>
</dbReference>
<accession>A0A0D2HP33</accession>
<sequence>MNYFLKSAIGLLMALCLCLPAQAKDFSHNLLIILDASGSMMGRIQGKSKMRIANQTLLDLCGKLAKQKDLALAVRVYGHQSDKKKKDCQDSKLELAFDRLEVKKVKSLLARVKPRGYTPLAYSLAQAPQDFAGIKRGKRTIVLITDGLETCGGDPCLVAKELAQSGLEIKLHVVGFGLKNKEMKQLECLVKPSGGMILPARNASELARALDTVVKKSLEPNLIVAVQDSKGKPRLCHIEIFKSKASKSLDLRQGPTARFTLTPGVYDILVRDFKTRQTKRIKGVEIPKGKTVEKTVVLGSGRLLVKLETTQNKPIKGYVEVTLFEEGKKLNSTGSYLTGKPHVFTLPQGNYRVSARVDKMGYKDVKENIQIKTGQEEQITFRFGQATLQVVLEDANGAKLPAYVEVWFMKNGNKAGYKSASSKDGTATFTLVPGTYSLKTRRMDTKVKKLVPDFKISDQEKQIKKVIFD</sequence>
<organism evidence="3 4">
    <name type="scientific">Dethiosulfatarculus sandiegensis</name>
    <dbReference type="NCBI Taxonomy" id="1429043"/>
    <lineage>
        <taxon>Bacteria</taxon>
        <taxon>Pseudomonadati</taxon>
        <taxon>Thermodesulfobacteriota</taxon>
        <taxon>Desulfarculia</taxon>
        <taxon>Desulfarculales</taxon>
        <taxon>Desulfarculaceae</taxon>
        <taxon>Dethiosulfatarculus</taxon>
    </lineage>
</organism>
<dbReference type="OrthoDB" id="9783818at2"/>
<evidence type="ECO:0000313" key="4">
    <source>
        <dbReference type="Proteomes" id="UP000032233"/>
    </source>
</evidence>
<evidence type="ECO:0000256" key="1">
    <source>
        <dbReference type="SAM" id="SignalP"/>
    </source>
</evidence>
<proteinExistence type="predicted"/>
<dbReference type="InterPro" id="IPR036465">
    <property type="entry name" value="vWFA_dom_sf"/>
</dbReference>
<protein>
    <recommendedName>
        <fullName evidence="2">VWFA domain-containing protein</fullName>
    </recommendedName>
</protein>
<keyword evidence="1" id="KW-0732">Signal</keyword>
<evidence type="ECO:0000313" key="3">
    <source>
        <dbReference type="EMBL" id="KIX12298.1"/>
    </source>
</evidence>
<gene>
    <name evidence="3" type="ORF">X474_20200</name>
</gene>
<dbReference type="EMBL" id="AZAC01000034">
    <property type="protein sequence ID" value="KIX12298.1"/>
    <property type="molecule type" value="Genomic_DNA"/>
</dbReference>
<reference evidence="3 4" key="1">
    <citation type="submission" date="2013-11" db="EMBL/GenBank/DDBJ databases">
        <title>Metagenomic analysis of a methanogenic consortium involved in long chain n-alkane degradation.</title>
        <authorList>
            <person name="Davidova I.A."/>
            <person name="Callaghan A.V."/>
            <person name="Wawrik B."/>
            <person name="Pruitt S."/>
            <person name="Marks C."/>
            <person name="Duncan K.E."/>
            <person name="Suflita J.M."/>
        </authorList>
    </citation>
    <scope>NUCLEOTIDE SEQUENCE [LARGE SCALE GENOMIC DNA]</scope>
    <source>
        <strain evidence="3 4">SPR</strain>
    </source>
</reference>
<dbReference type="Pfam" id="PF00092">
    <property type="entry name" value="VWA"/>
    <property type="match status" value="1"/>
</dbReference>
<comment type="caution">
    <text evidence="3">The sequence shown here is derived from an EMBL/GenBank/DDBJ whole genome shotgun (WGS) entry which is preliminary data.</text>
</comment>
<dbReference type="PATRIC" id="fig|1429043.3.peg.4282"/>
<dbReference type="Proteomes" id="UP000032233">
    <property type="component" value="Unassembled WGS sequence"/>
</dbReference>
<dbReference type="SMART" id="SM00327">
    <property type="entry name" value="VWA"/>
    <property type="match status" value="1"/>
</dbReference>
<keyword evidence="4" id="KW-1185">Reference proteome</keyword>
<dbReference type="PROSITE" id="PS50234">
    <property type="entry name" value="VWFA"/>
    <property type="match status" value="1"/>
</dbReference>
<dbReference type="InParanoid" id="A0A0D2HP33"/>
<dbReference type="STRING" id="1429043.X474_20200"/>
<dbReference type="SUPFAM" id="SSF53300">
    <property type="entry name" value="vWA-like"/>
    <property type="match status" value="1"/>
</dbReference>
<feature type="signal peptide" evidence="1">
    <location>
        <begin position="1"/>
        <end position="23"/>
    </location>
</feature>
<dbReference type="RefSeq" id="WP_044350891.1">
    <property type="nucleotide sequence ID" value="NZ_AZAC01000034.1"/>
</dbReference>
<evidence type="ECO:0000259" key="2">
    <source>
        <dbReference type="PROSITE" id="PS50234"/>
    </source>
</evidence>
<dbReference type="AlphaFoldDB" id="A0A0D2HP33"/>
<dbReference type="InterPro" id="IPR002035">
    <property type="entry name" value="VWF_A"/>
</dbReference>